<comment type="caution">
    <text evidence="1">The sequence shown here is derived from an EMBL/GenBank/DDBJ whole genome shotgun (WGS) entry which is preliminary data.</text>
</comment>
<evidence type="ECO:0000313" key="2">
    <source>
        <dbReference type="Proteomes" id="UP001482620"/>
    </source>
</evidence>
<gene>
    <name evidence="1" type="ORF">ILYODFUR_000271</name>
</gene>
<dbReference type="EMBL" id="JAHRIQ010092695">
    <property type="protein sequence ID" value="MEQ2250393.1"/>
    <property type="molecule type" value="Genomic_DNA"/>
</dbReference>
<protein>
    <submittedName>
        <fullName evidence="1">Uncharacterized protein</fullName>
    </submittedName>
</protein>
<name>A0ABV0V1X2_9TELE</name>
<accession>A0ABV0V1X2</accession>
<keyword evidence="2" id="KW-1185">Reference proteome</keyword>
<dbReference type="Proteomes" id="UP001482620">
    <property type="component" value="Unassembled WGS sequence"/>
</dbReference>
<evidence type="ECO:0000313" key="1">
    <source>
        <dbReference type="EMBL" id="MEQ2250393.1"/>
    </source>
</evidence>
<sequence>MSSSHPCVVLLFSNRRLVFFKNSIVCKSFVGFFKFGVGLRAACFHSDMTKHTGPPYPALLTPVRAPKPSSSPHLSTFPSLSFSVCELWSPSVPLKPDFTPVLPLSPSSSPSPDLPPTLKIKKTIFLCPRKKRFLSSFIL</sequence>
<organism evidence="1 2">
    <name type="scientific">Ilyodon furcidens</name>
    <name type="common">goldbreast splitfin</name>
    <dbReference type="NCBI Taxonomy" id="33524"/>
    <lineage>
        <taxon>Eukaryota</taxon>
        <taxon>Metazoa</taxon>
        <taxon>Chordata</taxon>
        <taxon>Craniata</taxon>
        <taxon>Vertebrata</taxon>
        <taxon>Euteleostomi</taxon>
        <taxon>Actinopterygii</taxon>
        <taxon>Neopterygii</taxon>
        <taxon>Teleostei</taxon>
        <taxon>Neoteleostei</taxon>
        <taxon>Acanthomorphata</taxon>
        <taxon>Ovalentaria</taxon>
        <taxon>Atherinomorphae</taxon>
        <taxon>Cyprinodontiformes</taxon>
        <taxon>Goodeidae</taxon>
        <taxon>Ilyodon</taxon>
    </lineage>
</organism>
<proteinExistence type="predicted"/>
<reference evidence="1 2" key="1">
    <citation type="submission" date="2021-06" db="EMBL/GenBank/DDBJ databases">
        <authorList>
            <person name="Palmer J.M."/>
        </authorList>
    </citation>
    <scope>NUCLEOTIDE SEQUENCE [LARGE SCALE GENOMIC DNA]</scope>
    <source>
        <strain evidence="2">if_2019</strain>
        <tissue evidence="1">Muscle</tissue>
    </source>
</reference>